<evidence type="ECO:0000313" key="2">
    <source>
        <dbReference type="EMBL" id="KAF9503927.1"/>
    </source>
</evidence>
<accession>A0A9P6AE40</accession>
<dbReference type="AlphaFoldDB" id="A0A9P6AE40"/>
<gene>
    <name evidence="2" type="ORF">BS47DRAFT_734954</name>
</gene>
<organism evidence="2 3">
    <name type="scientific">Hydnum rufescens UP504</name>
    <dbReference type="NCBI Taxonomy" id="1448309"/>
    <lineage>
        <taxon>Eukaryota</taxon>
        <taxon>Fungi</taxon>
        <taxon>Dikarya</taxon>
        <taxon>Basidiomycota</taxon>
        <taxon>Agaricomycotina</taxon>
        <taxon>Agaricomycetes</taxon>
        <taxon>Cantharellales</taxon>
        <taxon>Hydnaceae</taxon>
        <taxon>Hydnum</taxon>
    </lineage>
</organism>
<feature type="region of interest" description="Disordered" evidence="1">
    <location>
        <begin position="122"/>
        <end position="197"/>
    </location>
</feature>
<dbReference type="Proteomes" id="UP000886523">
    <property type="component" value="Unassembled WGS sequence"/>
</dbReference>
<reference evidence="2" key="1">
    <citation type="journal article" date="2020" name="Nat. Commun.">
        <title>Large-scale genome sequencing of mycorrhizal fungi provides insights into the early evolution of symbiotic traits.</title>
        <authorList>
            <person name="Miyauchi S."/>
            <person name="Kiss E."/>
            <person name="Kuo A."/>
            <person name="Drula E."/>
            <person name="Kohler A."/>
            <person name="Sanchez-Garcia M."/>
            <person name="Morin E."/>
            <person name="Andreopoulos B."/>
            <person name="Barry K.W."/>
            <person name="Bonito G."/>
            <person name="Buee M."/>
            <person name="Carver A."/>
            <person name="Chen C."/>
            <person name="Cichocki N."/>
            <person name="Clum A."/>
            <person name="Culley D."/>
            <person name="Crous P.W."/>
            <person name="Fauchery L."/>
            <person name="Girlanda M."/>
            <person name="Hayes R.D."/>
            <person name="Keri Z."/>
            <person name="LaButti K."/>
            <person name="Lipzen A."/>
            <person name="Lombard V."/>
            <person name="Magnuson J."/>
            <person name="Maillard F."/>
            <person name="Murat C."/>
            <person name="Nolan M."/>
            <person name="Ohm R.A."/>
            <person name="Pangilinan J."/>
            <person name="Pereira M.F."/>
            <person name="Perotto S."/>
            <person name="Peter M."/>
            <person name="Pfister S."/>
            <person name="Riley R."/>
            <person name="Sitrit Y."/>
            <person name="Stielow J.B."/>
            <person name="Szollosi G."/>
            <person name="Zifcakova L."/>
            <person name="Stursova M."/>
            <person name="Spatafora J.W."/>
            <person name="Tedersoo L."/>
            <person name="Vaario L.M."/>
            <person name="Yamada A."/>
            <person name="Yan M."/>
            <person name="Wang P."/>
            <person name="Xu J."/>
            <person name="Bruns T."/>
            <person name="Baldrian P."/>
            <person name="Vilgalys R."/>
            <person name="Dunand C."/>
            <person name="Henrissat B."/>
            <person name="Grigoriev I.V."/>
            <person name="Hibbett D."/>
            <person name="Nagy L.G."/>
            <person name="Martin F.M."/>
        </authorList>
    </citation>
    <scope>NUCLEOTIDE SEQUENCE</scope>
    <source>
        <strain evidence="2">UP504</strain>
    </source>
</reference>
<name>A0A9P6AE40_9AGAM</name>
<keyword evidence="3" id="KW-1185">Reference proteome</keyword>
<sequence length="326" mass="36521">MMPNPTPALDRPLKGSHSLMDRRRCTMELWRARELLVTWQEARSRRSTSPPSSFNSQRPREDSNTHTQAISDDSSGYKPMEDSVLVYPSSHSWGKWQARSPTWAMEPAPYKHYLSDSAAFGIRDSRSNGGQTHPPGDGSRGGWYSSPEFVSNTSRAPARRTPRRLASSTWTHTPEDYNPSDDIHDAKNTCGEQWDPSPGLGRSWPAYDYHPFVGLVKPPRRLSGEPDDIGGVRDPSLGLHDQHTPTLLPSVHHPLGTINPLALSNSMGGSNARTWPSLHYKGRDVPNFFLSKDKQVPPDFAVPDVTREIHNKTLVAKWRIFLSVPC</sequence>
<evidence type="ECO:0000256" key="1">
    <source>
        <dbReference type="SAM" id="MobiDB-lite"/>
    </source>
</evidence>
<feature type="region of interest" description="Disordered" evidence="1">
    <location>
        <begin position="40"/>
        <end position="78"/>
    </location>
</feature>
<feature type="compositionally biased region" description="Polar residues" evidence="1">
    <location>
        <begin position="65"/>
        <end position="74"/>
    </location>
</feature>
<proteinExistence type="predicted"/>
<dbReference type="EMBL" id="MU129285">
    <property type="protein sequence ID" value="KAF9503927.1"/>
    <property type="molecule type" value="Genomic_DNA"/>
</dbReference>
<evidence type="ECO:0000313" key="3">
    <source>
        <dbReference type="Proteomes" id="UP000886523"/>
    </source>
</evidence>
<comment type="caution">
    <text evidence="2">The sequence shown here is derived from an EMBL/GenBank/DDBJ whole genome shotgun (WGS) entry which is preliminary data.</text>
</comment>
<protein>
    <submittedName>
        <fullName evidence="2">Uncharacterized protein</fullName>
    </submittedName>
</protein>
<feature type="compositionally biased region" description="Low complexity" evidence="1">
    <location>
        <begin position="47"/>
        <end position="57"/>
    </location>
</feature>